<dbReference type="AlphaFoldDB" id="A0AAD7RE55"/>
<name>A0AAD7RE55_9TELE</name>
<feature type="region of interest" description="Disordered" evidence="1">
    <location>
        <begin position="20"/>
        <end position="47"/>
    </location>
</feature>
<dbReference type="Proteomes" id="UP001221898">
    <property type="component" value="Unassembled WGS sequence"/>
</dbReference>
<sequence>MHGMCVALEAFWGSGSVQSVRAGSPAAAGAEIGSPLLRPAQREDTRREVRSEAHIRCGQTWPNVTPRASTITPLITAPLPGGGETDEERDIATKR</sequence>
<organism evidence="2 3">
    <name type="scientific">Aldrovandia affinis</name>
    <dbReference type="NCBI Taxonomy" id="143900"/>
    <lineage>
        <taxon>Eukaryota</taxon>
        <taxon>Metazoa</taxon>
        <taxon>Chordata</taxon>
        <taxon>Craniata</taxon>
        <taxon>Vertebrata</taxon>
        <taxon>Euteleostomi</taxon>
        <taxon>Actinopterygii</taxon>
        <taxon>Neopterygii</taxon>
        <taxon>Teleostei</taxon>
        <taxon>Notacanthiformes</taxon>
        <taxon>Halosauridae</taxon>
        <taxon>Aldrovandia</taxon>
    </lineage>
</organism>
<evidence type="ECO:0000313" key="3">
    <source>
        <dbReference type="Proteomes" id="UP001221898"/>
    </source>
</evidence>
<feature type="compositionally biased region" description="Polar residues" evidence="1">
    <location>
        <begin position="61"/>
        <end position="73"/>
    </location>
</feature>
<evidence type="ECO:0000313" key="2">
    <source>
        <dbReference type="EMBL" id="KAJ8378639.1"/>
    </source>
</evidence>
<comment type="caution">
    <text evidence="2">The sequence shown here is derived from an EMBL/GenBank/DDBJ whole genome shotgun (WGS) entry which is preliminary data.</text>
</comment>
<protein>
    <submittedName>
        <fullName evidence="2">Uncharacterized protein</fullName>
    </submittedName>
</protein>
<feature type="region of interest" description="Disordered" evidence="1">
    <location>
        <begin position="61"/>
        <end position="95"/>
    </location>
</feature>
<keyword evidence="3" id="KW-1185">Reference proteome</keyword>
<evidence type="ECO:0000256" key="1">
    <source>
        <dbReference type="SAM" id="MobiDB-lite"/>
    </source>
</evidence>
<gene>
    <name evidence="2" type="ORF">AAFF_G00237630</name>
</gene>
<accession>A0AAD7RE55</accession>
<reference evidence="2" key="1">
    <citation type="journal article" date="2023" name="Science">
        <title>Genome structures resolve the early diversification of teleost fishes.</title>
        <authorList>
            <person name="Parey E."/>
            <person name="Louis A."/>
            <person name="Montfort J."/>
            <person name="Bouchez O."/>
            <person name="Roques C."/>
            <person name="Iampietro C."/>
            <person name="Lluch J."/>
            <person name="Castinel A."/>
            <person name="Donnadieu C."/>
            <person name="Desvignes T."/>
            <person name="Floi Bucao C."/>
            <person name="Jouanno E."/>
            <person name="Wen M."/>
            <person name="Mejri S."/>
            <person name="Dirks R."/>
            <person name="Jansen H."/>
            <person name="Henkel C."/>
            <person name="Chen W.J."/>
            <person name="Zahm M."/>
            <person name="Cabau C."/>
            <person name="Klopp C."/>
            <person name="Thompson A.W."/>
            <person name="Robinson-Rechavi M."/>
            <person name="Braasch I."/>
            <person name="Lecointre G."/>
            <person name="Bobe J."/>
            <person name="Postlethwait J.H."/>
            <person name="Berthelot C."/>
            <person name="Roest Crollius H."/>
            <person name="Guiguen Y."/>
        </authorList>
    </citation>
    <scope>NUCLEOTIDE SEQUENCE</scope>
    <source>
        <strain evidence="2">NC1722</strain>
    </source>
</reference>
<dbReference type="EMBL" id="JAINUG010000315">
    <property type="protein sequence ID" value="KAJ8378639.1"/>
    <property type="molecule type" value="Genomic_DNA"/>
</dbReference>
<proteinExistence type="predicted"/>